<protein>
    <submittedName>
        <fullName evidence="1">Uncharacterized protein</fullName>
    </submittedName>
</protein>
<proteinExistence type="predicted"/>
<gene>
    <name evidence="1" type="ORF">UY61_C0016G0007</name>
</gene>
<dbReference type="Proteomes" id="UP000034201">
    <property type="component" value="Unassembled WGS sequence"/>
</dbReference>
<reference evidence="1 2" key="1">
    <citation type="journal article" date="2015" name="Nature">
        <title>rRNA introns, odd ribosomes, and small enigmatic genomes across a large radiation of phyla.</title>
        <authorList>
            <person name="Brown C.T."/>
            <person name="Hug L.A."/>
            <person name="Thomas B.C."/>
            <person name="Sharon I."/>
            <person name="Castelle C.J."/>
            <person name="Singh A."/>
            <person name="Wilkins M.J."/>
            <person name="Williams K.H."/>
            <person name="Banfield J.F."/>
        </authorList>
    </citation>
    <scope>NUCLEOTIDE SEQUENCE [LARGE SCALE GENOMIC DNA]</scope>
</reference>
<organism evidence="1 2">
    <name type="scientific">Candidatus Adlerbacteria bacterium GW2011_GWC1_50_9</name>
    <dbReference type="NCBI Taxonomy" id="1618608"/>
    <lineage>
        <taxon>Bacteria</taxon>
        <taxon>Candidatus Adleribacteriota</taxon>
    </lineage>
</organism>
<evidence type="ECO:0000313" key="1">
    <source>
        <dbReference type="EMBL" id="KKW21051.1"/>
    </source>
</evidence>
<dbReference type="EMBL" id="LCQQ01000016">
    <property type="protein sequence ID" value="KKW21051.1"/>
    <property type="molecule type" value="Genomic_DNA"/>
</dbReference>
<name>A0A0G1WQH5_9BACT</name>
<evidence type="ECO:0000313" key="2">
    <source>
        <dbReference type="Proteomes" id="UP000034201"/>
    </source>
</evidence>
<accession>A0A0G1WQH5</accession>
<sequence length="348" mass="39049">MIYLATKVKLTNIIFYDRILVSSSQFGFQFPAWCGENNFPLCAGERKEREMADGKDGKQQWYVAPIGAVIDYTQPLQEQGVEFLLTKIVSEPRIRALFEWNRSVSTGILSAFIGAIPKPPRTTLTNRVICDIIDLAKTMPREIGRKLDELMATGTAAVAVRQFPGGAAGQAITDAIRFLEVELAPHFGAYTELMSALESRERLALSRVVLSRPTVEIAQFFAFGGVEQREMLRFLTSQPAPHRSLRNAEADFRGTWTLCEFLVDEALRLQSEGNRLRPSDRARATRLEFESLAREDELSTLASTLPVLQGEILRLRREAGSNFGEWINEHTPRTQAALLNFAARLRGN</sequence>
<comment type="caution">
    <text evidence="1">The sequence shown here is derived from an EMBL/GenBank/DDBJ whole genome shotgun (WGS) entry which is preliminary data.</text>
</comment>
<dbReference type="AlphaFoldDB" id="A0A0G1WQH5"/>